<evidence type="ECO:0008006" key="4">
    <source>
        <dbReference type="Google" id="ProtNLM"/>
    </source>
</evidence>
<evidence type="ECO:0000313" key="3">
    <source>
        <dbReference type="Proteomes" id="UP000443153"/>
    </source>
</evidence>
<dbReference type="AlphaFoldDB" id="A0A6I2MK43"/>
<dbReference type="Proteomes" id="UP000443153">
    <property type="component" value="Unassembled WGS sequence"/>
</dbReference>
<dbReference type="RefSeq" id="WP_154363257.1">
    <property type="nucleotide sequence ID" value="NZ_WKJH01000001.1"/>
</dbReference>
<proteinExistence type="predicted"/>
<organism evidence="2 3">
    <name type="scientific">Maribacter luteus</name>
    <dbReference type="NCBI Taxonomy" id="2594478"/>
    <lineage>
        <taxon>Bacteria</taxon>
        <taxon>Pseudomonadati</taxon>
        <taxon>Bacteroidota</taxon>
        <taxon>Flavobacteriia</taxon>
        <taxon>Flavobacteriales</taxon>
        <taxon>Flavobacteriaceae</taxon>
        <taxon>Maribacter</taxon>
    </lineage>
</organism>
<accession>A0A6I2MK43</accession>
<gene>
    <name evidence="2" type="ORF">GJ691_02095</name>
</gene>
<feature type="chain" id="PRO_5026135366" description="DUF3575 domain-containing protein" evidence="1">
    <location>
        <begin position="21"/>
        <end position="172"/>
    </location>
</feature>
<dbReference type="EMBL" id="WKJH01000001">
    <property type="protein sequence ID" value="MRX62949.1"/>
    <property type="molecule type" value="Genomic_DNA"/>
</dbReference>
<evidence type="ECO:0000313" key="2">
    <source>
        <dbReference type="EMBL" id="MRX62949.1"/>
    </source>
</evidence>
<reference evidence="2 3" key="1">
    <citation type="submission" date="2019-11" db="EMBL/GenBank/DDBJ databases">
        <title>Maribacter lutea sp. nov., a marine bacterium isolated from intertidal sand.</title>
        <authorList>
            <person name="Liu A."/>
        </authorList>
    </citation>
    <scope>NUCLEOTIDE SEQUENCE [LARGE SCALE GENOMIC DNA]</scope>
    <source>
        <strain evidence="2 3">RZ05</strain>
    </source>
</reference>
<protein>
    <recommendedName>
        <fullName evidence="4">DUF3575 domain-containing protein</fullName>
    </recommendedName>
</protein>
<sequence>MKNIFLILALVSTSIASAQAYPRFNNANEIKFNIGLFLANSTVEGSYEHFLNEDTSIGGTIYFDDNATDYNGNFGIGPNLRAYFGYMPRSGFFAEAFGLYYTGEDEIAETELGVRNNDYSTTALGLGFGNKWVTQSEKFSLEINAGIGRNINPEDFQDDFMFRAGLSIGIRF</sequence>
<evidence type="ECO:0000256" key="1">
    <source>
        <dbReference type="SAM" id="SignalP"/>
    </source>
</evidence>
<feature type="signal peptide" evidence="1">
    <location>
        <begin position="1"/>
        <end position="20"/>
    </location>
</feature>
<dbReference type="OrthoDB" id="768080at2"/>
<keyword evidence="1" id="KW-0732">Signal</keyword>
<name>A0A6I2MK43_9FLAO</name>
<comment type="caution">
    <text evidence="2">The sequence shown here is derived from an EMBL/GenBank/DDBJ whole genome shotgun (WGS) entry which is preliminary data.</text>
</comment>
<keyword evidence="3" id="KW-1185">Reference proteome</keyword>